<dbReference type="Gene3D" id="3.20.20.300">
    <property type="entry name" value="Glycoside hydrolase, family 3, N-terminal domain"/>
    <property type="match status" value="1"/>
</dbReference>
<dbReference type="InterPro" id="IPR050288">
    <property type="entry name" value="Cellulose_deg_GH3"/>
</dbReference>
<dbReference type="PANTHER" id="PTHR42715">
    <property type="entry name" value="BETA-GLUCOSIDASE"/>
    <property type="match status" value="1"/>
</dbReference>
<dbReference type="Proteomes" id="UP000237755">
    <property type="component" value="Unassembled WGS sequence"/>
</dbReference>
<dbReference type="Pfam" id="PF00933">
    <property type="entry name" value="Glyco_hydro_3"/>
    <property type="match status" value="1"/>
</dbReference>
<dbReference type="SMART" id="SM01217">
    <property type="entry name" value="Fn3_like"/>
    <property type="match status" value="1"/>
</dbReference>
<evidence type="ECO:0000259" key="5">
    <source>
        <dbReference type="SMART" id="SM01217"/>
    </source>
</evidence>
<keyword evidence="3" id="KW-0119">Carbohydrate metabolism</keyword>
<evidence type="ECO:0000313" key="6">
    <source>
        <dbReference type="EMBL" id="PPL16426.1"/>
    </source>
</evidence>
<dbReference type="PROSITE" id="PS00775">
    <property type="entry name" value="GLYCOSYL_HYDROL_F3"/>
    <property type="match status" value="1"/>
</dbReference>
<dbReference type="InterPro" id="IPR026891">
    <property type="entry name" value="Fn3-like"/>
</dbReference>
<dbReference type="EMBL" id="MPZN01000046">
    <property type="protein sequence ID" value="PPL16426.1"/>
    <property type="molecule type" value="Genomic_DNA"/>
</dbReference>
<sequence>MTDSTTIAARAADIVAGLTLEEKASLTSGADFWSTKAIDRAGVPRIVLTDGPHGVRLQREGSDHLGLADSVPATCFPPAVALGSSFDSELLERVGVALGEEAKAEGVGVLLGPGINIKRSPLCGRNFEYLSEDPIVSGVLGASLVRGLQSEGVGTSLKHFAANNQENDRMRSSSDVDPRPLREIYLRGFQRVVEDEQPWTVMCSYNRLNGVYTSENPWLLNSVLRDEWGFNGVVVSDWGAVNERVIGVAAGLDLEMPGGGGRTDAELVAAVQAGTLDEAVLDVAAQRNIELALKAQAGADADASYDVDAHHALAREAAARSIVLLKNEGALLPLSASASVAVIGEFARTPRFQGAGSSLINPTKVDNALDEIERVVGAERVAFAAGFTLAGSAEDEAAALRAEAVAAAGAADTVVLFLGVPAADESEGFDREHIELPAAQLALLDAVLAANPRTVLVLSNGGVVRLSGFEARVPAILEGWLLGQAGGGATADVLYGVVNPSGRLAETIPLRLEDTPAYLEFPGEFGHVRYGEGLFVGYRWYDARSMAVQYPFGHGLSYTSFAYSGLALAADAAGITATLTVTNTGERDGREIVQVYTALAGSGVQRAPQELKGFASVALAAGESRAVSVQLRRDELAYWDIRVDKWVVEGGDYTVAVGASSRDIRLTGTVSVDGDTVRLPLTANSSIGELIADPVAGPMMMQAMAAMFGGSEEAGSADEGMEKMMASFPIGRLASFPGMGVEPEMIEQLLAAANADN</sequence>
<keyword evidence="7" id="KW-1185">Reference proteome</keyword>
<feature type="domain" description="Fibronectin type III-like" evidence="5">
    <location>
        <begin position="591"/>
        <end position="661"/>
    </location>
</feature>
<proteinExistence type="inferred from homology"/>
<dbReference type="InterPro" id="IPR001764">
    <property type="entry name" value="Glyco_hydro_3_N"/>
</dbReference>
<dbReference type="SUPFAM" id="SSF51445">
    <property type="entry name" value="(Trans)glycosidases"/>
    <property type="match status" value="1"/>
</dbReference>
<dbReference type="RefSeq" id="WP_104476353.1">
    <property type="nucleotide sequence ID" value="NZ_MPZN01000046.1"/>
</dbReference>
<evidence type="ECO:0000256" key="2">
    <source>
        <dbReference type="ARBA" id="ARBA00022801"/>
    </source>
</evidence>
<dbReference type="Pfam" id="PF01915">
    <property type="entry name" value="Glyco_hydro_3_C"/>
    <property type="match status" value="1"/>
</dbReference>
<evidence type="ECO:0000256" key="1">
    <source>
        <dbReference type="ARBA" id="ARBA00005336"/>
    </source>
</evidence>
<dbReference type="InterPro" id="IPR017853">
    <property type="entry name" value="GH"/>
</dbReference>
<dbReference type="PANTHER" id="PTHR42715:SF10">
    <property type="entry name" value="BETA-GLUCOSIDASE"/>
    <property type="match status" value="1"/>
</dbReference>
<dbReference type="GO" id="GO:0016787">
    <property type="term" value="F:hydrolase activity"/>
    <property type="evidence" value="ECO:0007669"/>
    <property type="project" value="UniProtKB-KW"/>
</dbReference>
<accession>A0ABX5AU13</accession>
<dbReference type="InterPro" id="IPR036962">
    <property type="entry name" value="Glyco_hydro_3_N_sf"/>
</dbReference>
<dbReference type="InterPro" id="IPR002772">
    <property type="entry name" value="Glyco_hydro_3_C"/>
</dbReference>
<dbReference type="InterPro" id="IPR019800">
    <property type="entry name" value="Glyco_hydro_3_AS"/>
</dbReference>
<dbReference type="SUPFAM" id="SSF52279">
    <property type="entry name" value="Beta-D-glucan exohydrolase, C-terminal domain"/>
    <property type="match status" value="1"/>
</dbReference>
<gene>
    <name evidence="6" type="ORF">GY24_12740</name>
</gene>
<dbReference type="InterPro" id="IPR036881">
    <property type="entry name" value="Glyco_hydro_3_C_sf"/>
</dbReference>
<organism evidence="6 7">
    <name type="scientific">Microterricola pindariensis</name>
    <dbReference type="NCBI Taxonomy" id="478010"/>
    <lineage>
        <taxon>Bacteria</taxon>
        <taxon>Bacillati</taxon>
        <taxon>Actinomycetota</taxon>
        <taxon>Actinomycetes</taxon>
        <taxon>Micrococcales</taxon>
        <taxon>Microbacteriaceae</taxon>
        <taxon>Microterricola</taxon>
    </lineage>
</organism>
<dbReference type="InterPro" id="IPR013783">
    <property type="entry name" value="Ig-like_fold"/>
</dbReference>
<comment type="similarity">
    <text evidence="1 4">Belongs to the glycosyl hydrolase 3 family.</text>
</comment>
<dbReference type="PRINTS" id="PR00133">
    <property type="entry name" value="GLHYDRLASE3"/>
</dbReference>
<keyword evidence="4" id="KW-0326">Glycosidase</keyword>
<reference evidence="6 7" key="1">
    <citation type="journal article" date="2008" name="Int. J. Syst. Evol. Microbiol.">
        <title>Leifsonia pindariensis sp. nov., isolated from the Pindari glacier of the Indian Himalayas, and emended description of the genus Leifsonia.</title>
        <authorList>
            <person name="Reddy G.S."/>
            <person name="Prabagaran S.R."/>
            <person name="Shivaji S."/>
        </authorList>
    </citation>
    <scope>NUCLEOTIDE SEQUENCE [LARGE SCALE GENOMIC DNA]</scope>
    <source>
        <strain evidence="6 7">PON 10</strain>
    </source>
</reference>
<name>A0ABX5AU13_9MICO</name>
<comment type="caution">
    <text evidence="6">The sequence shown here is derived from an EMBL/GenBank/DDBJ whole genome shotgun (WGS) entry which is preliminary data.</text>
</comment>
<dbReference type="Gene3D" id="2.60.40.10">
    <property type="entry name" value="Immunoglobulins"/>
    <property type="match status" value="1"/>
</dbReference>
<dbReference type="Gene3D" id="3.40.50.1700">
    <property type="entry name" value="Glycoside hydrolase family 3 C-terminal domain"/>
    <property type="match status" value="1"/>
</dbReference>
<dbReference type="Pfam" id="PF14310">
    <property type="entry name" value="Fn3-like"/>
    <property type="match status" value="1"/>
</dbReference>
<protein>
    <submittedName>
        <fullName evidence="6">Glycosyl hydrolase</fullName>
    </submittedName>
</protein>
<evidence type="ECO:0000256" key="3">
    <source>
        <dbReference type="ARBA" id="ARBA00023277"/>
    </source>
</evidence>
<keyword evidence="2 4" id="KW-0378">Hydrolase</keyword>
<evidence type="ECO:0000313" key="7">
    <source>
        <dbReference type="Proteomes" id="UP000237755"/>
    </source>
</evidence>
<evidence type="ECO:0000256" key="4">
    <source>
        <dbReference type="RuleBase" id="RU361161"/>
    </source>
</evidence>